<dbReference type="Proteomes" id="UP000886829">
    <property type="component" value="Unassembled WGS sequence"/>
</dbReference>
<reference evidence="1" key="1">
    <citation type="journal article" date="2021" name="PeerJ">
        <title>Extensive microbial diversity within the chicken gut microbiome revealed by metagenomics and culture.</title>
        <authorList>
            <person name="Gilroy R."/>
            <person name="Ravi A."/>
            <person name="Getino M."/>
            <person name="Pursley I."/>
            <person name="Horton D.L."/>
            <person name="Alikhan N.F."/>
            <person name="Baker D."/>
            <person name="Gharbi K."/>
            <person name="Hall N."/>
            <person name="Watson M."/>
            <person name="Adriaenssens E.M."/>
            <person name="Foster-Nyarko E."/>
            <person name="Jarju S."/>
            <person name="Secka A."/>
            <person name="Antonio M."/>
            <person name="Oren A."/>
            <person name="Chaudhuri R.R."/>
            <person name="La Ragione R."/>
            <person name="Hildebrand F."/>
            <person name="Pallen M.J."/>
        </authorList>
    </citation>
    <scope>NUCLEOTIDE SEQUENCE</scope>
    <source>
        <strain evidence="1">USASDec5-558</strain>
    </source>
</reference>
<name>A0A9D1WCS2_9GAMM</name>
<dbReference type="Pfam" id="PF22860">
    <property type="entry name" value="DUF7017"/>
    <property type="match status" value="1"/>
</dbReference>
<gene>
    <name evidence="1" type="ORF">H9850_04205</name>
</gene>
<proteinExistence type="predicted"/>
<dbReference type="InterPro" id="IPR054283">
    <property type="entry name" value="DUF7017"/>
</dbReference>
<sequence>MFDHQNYAPYQAQPSQAVDAPNSNAANMSQNAYQAYKQGQYAQSVQLFEQAFNQGMLPVSMELSFGWALYRQCGVLLSAPTVKIPEITHLFWLFTRLPSALQPNLLASCMFTHLSRLCDELNDKLDPTKKTNKQFSSWQSFDPVGIMAAIGLHNLREEDFKPSQGKDGKTYPAKIVGLMHNVAKFELNLIKSLESENNPNPNRQQLLQQNLAKCDYLAQQLINYRKYDQTDYAIWLDYYIGQLLYRAKRYNDAAIYYQKLVTQKSKDYWIWQRLAECYTHIGYVPQATTTNPALHQAACCWAKAIMCTPQNSVLPKLYKNAAWSFRASRYFGLALFFEQQLAQGDDAILWTPKSSGSTLFVSNIAAQENGEVSPALKIVMKDSVPQPEQVQSALQEMAASAQELLFSEQTQGQKWYPANLGPNFKLESKNKYRRKLYVRCDDNDIAQVVTMPDDAGFKGLKEGTALEVRVQDKPREQDKAKGDLDRNNPPLHNWQVMQVRLRPDGKEWDVVPLKALLITSVDELNSKYRFKLNQSVFGTIPFRFMPKKLQDQQLQKGDYIEARLIVQMKKSFNIYQCNDIAYPTDIEPSHELENIRRKLK</sequence>
<dbReference type="Gene3D" id="1.25.40.10">
    <property type="entry name" value="Tetratricopeptide repeat domain"/>
    <property type="match status" value="1"/>
</dbReference>
<dbReference type="InterPro" id="IPR011990">
    <property type="entry name" value="TPR-like_helical_dom_sf"/>
</dbReference>
<evidence type="ECO:0000313" key="2">
    <source>
        <dbReference type="Proteomes" id="UP000886829"/>
    </source>
</evidence>
<dbReference type="SUPFAM" id="SSF48452">
    <property type="entry name" value="TPR-like"/>
    <property type="match status" value="1"/>
</dbReference>
<reference evidence="1" key="2">
    <citation type="submission" date="2021-04" db="EMBL/GenBank/DDBJ databases">
        <authorList>
            <person name="Gilroy R."/>
        </authorList>
    </citation>
    <scope>NUCLEOTIDE SEQUENCE</scope>
    <source>
        <strain evidence="1">USASDec5-558</strain>
    </source>
</reference>
<evidence type="ECO:0008006" key="3">
    <source>
        <dbReference type="Google" id="ProtNLM"/>
    </source>
</evidence>
<organism evidence="1 2">
    <name type="scientific">Candidatus Anaerobiospirillum pullistercoris</name>
    <dbReference type="NCBI Taxonomy" id="2838452"/>
    <lineage>
        <taxon>Bacteria</taxon>
        <taxon>Pseudomonadati</taxon>
        <taxon>Pseudomonadota</taxon>
        <taxon>Gammaproteobacteria</taxon>
        <taxon>Aeromonadales</taxon>
        <taxon>Succinivibrionaceae</taxon>
        <taxon>Anaerobiospirillum</taxon>
    </lineage>
</organism>
<protein>
    <recommendedName>
        <fullName evidence="3">Tetratricopeptide repeat protein</fullName>
    </recommendedName>
</protein>
<dbReference type="AlphaFoldDB" id="A0A9D1WCS2"/>
<dbReference type="EMBL" id="DXEV01000084">
    <property type="protein sequence ID" value="HIX56658.1"/>
    <property type="molecule type" value="Genomic_DNA"/>
</dbReference>
<evidence type="ECO:0000313" key="1">
    <source>
        <dbReference type="EMBL" id="HIX56658.1"/>
    </source>
</evidence>
<accession>A0A9D1WCS2</accession>
<comment type="caution">
    <text evidence="1">The sequence shown here is derived from an EMBL/GenBank/DDBJ whole genome shotgun (WGS) entry which is preliminary data.</text>
</comment>